<feature type="domain" description="FHA" evidence="1">
    <location>
        <begin position="28"/>
        <end position="72"/>
    </location>
</feature>
<dbReference type="AlphaFoldDB" id="A0AB35WYE6"/>
<protein>
    <submittedName>
        <fullName evidence="2">Type VI secretion system-associated FHA domain protein TagH</fullName>
    </submittedName>
</protein>
<dbReference type="Pfam" id="PF00498">
    <property type="entry name" value="FHA"/>
    <property type="match status" value="1"/>
</dbReference>
<organism evidence="2 3">
    <name type="scientific">Pseudomonas auratipiscis</name>
    <dbReference type="NCBI Taxonomy" id="3115853"/>
    <lineage>
        <taxon>Bacteria</taxon>
        <taxon>Pseudomonadati</taxon>
        <taxon>Pseudomonadota</taxon>
        <taxon>Gammaproteobacteria</taxon>
        <taxon>Pseudomonadales</taxon>
        <taxon>Pseudomonadaceae</taxon>
        <taxon>Pseudomonas</taxon>
    </lineage>
</organism>
<dbReference type="NCBIfam" id="TIGR03354">
    <property type="entry name" value="VI_FHA"/>
    <property type="match status" value="1"/>
</dbReference>
<dbReference type="EMBL" id="JAZDQP010000013">
    <property type="protein sequence ID" value="MEE1868439.1"/>
    <property type="molecule type" value="Genomic_DNA"/>
</dbReference>
<evidence type="ECO:0000313" key="2">
    <source>
        <dbReference type="EMBL" id="MEE1868439.1"/>
    </source>
</evidence>
<gene>
    <name evidence="2" type="primary">tagH</name>
    <name evidence="2" type="ORF">V0R53_18795</name>
</gene>
<dbReference type="SUPFAM" id="SSF49879">
    <property type="entry name" value="SMAD/FHA domain"/>
    <property type="match status" value="1"/>
</dbReference>
<evidence type="ECO:0000313" key="3">
    <source>
        <dbReference type="Proteomes" id="UP001307839"/>
    </source>
</evidence>
<dbReference type="CDD" id="cd00060">
    <property type="entry name" value="FHA"/>
    <property type="match status" value="1"/>
</dbReference>
<dbReference type="InterPro" id="IPR046883">
    <property type="entry name" value="T6SS_FHA_C"/>
</dbReference>
<evidence type="ECO:0000259" key="1">
    <source>
        <dbReference type="PROSITE" id="PS50006"/>
    </source>
</evidence>
<dbReference type="Gene3D" id="2.60.200.20">
    <property type="match status" value="1"/>
</dbReference>
<reference evidence="2 3" key="1">
    <citation type="submission" date="2024-01" db="EMBL/GenBank/DDBJ databases">
        <title>Unpublished Manusciprt.</title>
        <authorList>
            <person name="Duman M."/>
            <person name="Valdes E.G."/>
            <person name="Ajmi N."/>
            <person name="Altun S."/>
            <person name="Saticioglu I.B."/>
        </authorList>
    </citation>
    <scope>NUCLEOTIDE SEQUENCE [LARGE SCALE GENOMIC DNA]</scope>
    <source>
        <strain evidence="2 3">120P</strain>
    </source>
</reference>
<dbReference type="InterPro" id="IPR017735">
    <property type="entry name" value="T6SS_FHA"/>
</dbReference>
<dbReference type="PROSITE" id="PS50006">
    <property type="entry name" value="FHA_DOMAIN"/>
    <property type="match status" value="1"/>
</dbReference>
<dbReference type="InterPro" id="IPR008984">
    <property type="entry name" value="SMAD_FHA_dom_sf"/>
</dbReference>
<name>A0AB35WYE6_9PSED</name>
<proteinExistence type="predicted"/>
<dbReference type="Pfam" id="PF20232">
    <property type="entry name" value="T6SS_FHA_C"/>
    <property type="match status" value="1"/>
</dbReference>
<accession>A0AB35WYE6</accession>
<comment type="caution">
    <text evidence="2">The sequence shown here is derived from an EMBL/GenBank/DDBJ whole genome shotgun (WGS) entry which is preliminary data.</text>
</comment>
<dbReference type="Proteomes" id="UP001307839">
    <property type="component" value="Unassembled WGS sequence"/>
</dbReference>
<keyword evidence="3" id="KW-1185">Reference proteome</keyword>
<dbReference type="InterPro" id="IPR000253">
    <property type="entry name" value="FHA_dom"/>
</dbReference>
<dbReference type="RefSeq" id="WP_330080249.1">
    <property type="nucleotide sequence ID" value="NZ_JAZDCU010000030.1"/>
</dbReference>
<sequence length="395" mass="43662">MDLVFEMLKGKQGKPSVLSSKTFKHTGGVIGRNEDCDWVIADKDRHVSNHHATVSYRYGSFFLTDISRNGTLSGENGARLRRGEPQRIEHGSVFVLGDVEIRARLVRDPATFATEIGRPQAAGSVIPDDEFLDPLNALDHQERAYAQINDLQALDIPIQTPPQRADSALIEMENLQIPQLIAQPEVPATVEPIPLERPRECFWGHLGTALGVDLEGLDDDSREALAINAAHLLKQSIGGLQQSLRTRSELKNELRLALTTAQGSSTNPLKSAADSGEVLGILLMGNNPGQLSGEQAIFQAHRELQAHQVALLTASRAALLGSLEHFSPLQLKLRFERGNKPLLVTAGSHWRAYNRYHQDLCQDEDWSERLLARDFAKAYEEQIRLISTLHAGHQG</sequence>